<evidence type="ECO:0000313" key="2">
    <source>
        <dbReference type="EMBL" id="EMF99098.1"/>
    </source>
</evidence>
<keyword evidence="1" id="KW-0472">Membrane</keyword>
<name>M3GW98_LEPBO</name>
<keyword evidence="1" id="KW-0812">Transmembrane</keyword>
<dbReference type="AlphaFoldDB" id="M3GW98"/>
<evidence type="ECO:0000256" key="1">
    <source>
        <dbReference type="SAM" id="Phobius"/>
    </source>
</evidence>
<accession>M3GW98</accession>
<gene>
    <name evidence="2" type="ORF">LEP1GSC123_0130</name>
</gene>
<organism evidence="2 3">
    <name type="scientific">Leptospira borgpetersenii str. 200701203</name>
    <dbReference type="NCBI Taxonomy" id="1193007"/>
    <lineage>
        <taxon>Bacteria</taxon>
        <taxon>Pseudomonadati</taxon>
        <taxon>Spirochaetota</taxon>
        <taxon>Spirochaetia</taxon>
        <taxon>Leptospirales</taxon>
        <taxon>Leptospiraceae</taxon>
        <taxon>Leptospira</taxon>
    </lineage>
</organism>
<feature type="transmembrane region" description="Helical" evidence="1">
    <location>
        <begin position="12"/>
        <end position="30"/>
    </location>
</feature>
<proteinExistence type="predicted"/>
<keyword evidence="1" id="KW-1133">Transmembrane helix</keyword>
<dbReference type="Proteomes" id="UP000011783">
    <property type="component" value="Unassembled WGS sequence"/>
</dbReference>
<dbReference type="EMBL" id="AKWO02000075">
    <property type="protein sequence ID" value="EMF99098.1"/>
    <property type="molecule type" value="Genomic_DNA"/>
</dbReference>
<protein>
    <submittedName>
        <fullName evidence="2">Uncharacterized protein</fullName>
    </submittedName>
</protein>
<sequence length="45" mass="5613">MKFFAHSLQNSAWSKILFYFLFFYRLVGFLRKRFFSNRENGLMRP</sequence>
<evidence type="ECO:0000313" key="3">
    <source>
        <dbReference type="Proteomes" id="UP000011783"/>
    </source>
</evidence>
<comment type="caution">
    <text evidence="2">The sequence shown here is derived from an EMBL/GenBank/DDBJ whole genome shotgun (WGS) entry which is preliminary data.</text>
</comment>
<dbReference type="BioCyc" id="LBOR1193007:G11KN-2493-MONOMER"/>
<reference evidence="2 3" key="1">
    <citation type="submission" date="2013-01" db="EMBL/GenBank/DDBJ databases">
        <authorList>
            <person name="Harkins D.M."/>
            <person name="Durkin A.S."/>
            <person name="Brinkac L.M."/>
            <person name="Haft D.H."/>
            <person name="Selengut J.D."/>
            <person name="Sanka R."/>
            <person name="DePew J."/>
            <person name="Purushe J."/>
            <person name="Picardeau M."/>
            <person name="Werts C."/>
            <person name="Goarant C."/>
            <person name="Vinetz J.M."/>
            <person name="Sutton G.G."/>
            <person name="Nierman W.C."/>
            <person name="Fouts D.E."/>
        </authorList>
    </citation>
    <scope>NUCLEOTIDE SEQUENCE [LARGE SCALE GENOMIC DNA]</scope>
    <source>
        <strain evidence="2 3">200701203</strain>
    </source>
</reference>